<keyword evidence="5 6" id="KW-0472">Membrane</keyword>
<dbReference type="GO" id="GO:0016020">
    <property type="term" value="C:membrane"/>
    <property type="evidence" value="ECO:0007669"/>
    <property type="project" value="UniProtKB-SubCell"/>
</dbReference>
<dbReference type="OrthoDB" id="8904098at2759"/>
<feature type="transmembrane region" description="Helical" evidence="6">
    <location>
        <begin position="363"/>
        <end position="383"/>
    </location>
</feature>
<comment type="similarity">
    <text evidence="2">Belongs to the major facilitator superfamily. Proton-dependent oligopeptide transporter (POT/PTR) (TC 2.A.17) family.</text>
</comment>
<feature type="transmembrane region" description="Helical" evidence="6">
    <location>
        <begin position="62"/>
        <end position="81"/>
    </location>
</feature>
<dbReference type="InterPro" id="IPR036259">
    <property type="entry name" value="MFS_trans_sf"/>
</dbReference>
<keyword evidence="4 6" id="KW-1133">Transmembrane helix</keyword>
<evidence type="ECO:0000256" key="5">
    <source>
        <dbReference type="ARBA" id="ARBA00023136"/>
    </source>
</evidence>
<evidence type="ECO:0000313" key="8">
    <source>
        <dbReference type="Proteomes" id="UP000327013"/>
    </source>
</evidence>
<reference evidence="7 8" key="1">
    <citation type="submission" date="2019-06" db="EMBL/GenBank/DDBJ databases">
        <title>A chromosomal-level reference genome of Carpinus fangiana (Coryloideae, Betulaceae).</title>
        <authorList>
            <person name="Yang X."/>
            <person name="Wang Z."/>
            <person name="Zhang L."/>
            <person name="Hao G."/>
            <person name="Liu J."/>
            <person name="Yang Y."/>
        </authorList>
    </citation>
    <scope>NUCLEOTIDE SEQUENCE [LARGE SCALE GENOMIC DNA]</scope>
    <source>
        <strain evidence="7">Cfa_2016G</strain>
        <tissue evidence="7">Leaf</tissue>
    </source>
</reference>
<dbReference type="EMBL" id="CM017321">
    <property type="protein sequence ID" value="KAE7998717.1"/>
    <property type="molecule type" value="Genomic_DNA"/>
</dbReference>
<dbReference type="SUPFAM" id="SSF103473">
    <property type="entry name" value="MFS general substrate transporter"/>
    <property type="match status" value="1"/>
</dbReference>
<organism evidence="7 8">
    <name type="scientific">Carpinus fangiana</name>
    <dbReference type="NCBI Taxonomy" id="176857"/>
    <lineage>
        <taxon>Eukaryota</taxon>
        <taxon>Viridiplantae</taxon>
        <taxon>Streptophyta</taxon>
        <taxon>Embryophyta</taxon>
        <taxon>Tracheophyta</taxon>
        <taxon>Spermatophyta</taxon>
        <taxon>Magnoliopsida</taxon>
        <taxon>eudicotyledons</taxon>
        <taxon>Gunneridae</taxon>
        <taxon>Pentapetalae</taxon>
        <taxon>rosids</taxon>
        <taxon>fabids</taxon>
        <taxon>Fagales</taxon>
        <taxon>Betulaceae</taxon>
        <taxon>Carpinus</taxon>
    </lineage>
</organism>
<protein>
    <recommendedName>
        <fullName evidence="9">Major facilitator superfamily (MFS) profile domain-containing protein</fullName>
    </recommendedName>
</protein>
<feature type="transmembrane region" description="Helical" evidence="6">
    <location>
        <begin position="135"/>
        <end position="161"/>
    </location>
</feature>
<feature type="transmembrane region" description="Helical" evidence="6">
    <location>
        <begin position="485"/>
        <end position="508"/>
    </location>
</feature>
<name>A0A5N6QHU1_9ROSI</name>
<dbReference type="CDD" id="cd17416">
    <property type="entry name" value="MFS_NPF1_2"/>
    <property type="match status" value="1"/>
</dbReference>
<dbReference type="PANTHER" id="PTHR11654">
    <property type="entry name" value="OLIGOPEPTIDE TRANSPORTER-RELATED"/>
    <property type="match status" value="1"/>
</dbReference>
<keyword evidence="8" id="KW-1185">Reference proteome</keyword>
<feature type="transmembrane region" description="Helical" evidence="6">
    <location>
        <begin position="403"/>
        <end position="424"/>
    </location>
</feature>
<feature type="transmembrane region" description="Helical" evidence="6">
    <location>
        <begin position="32"/>
        <end position="50"/>
    </location>
</feature>
<proteinExistence type="inferred from homology"/>
<evidence type="ECO:0000256" key="2">
    <source>
        <dbReference type="ARBA" id="ARBA00005982"/>
    </source>
</evidence>
<feature type="transmembrane region" description="Helical" evidence="6">
    <location>
        <begin position="532"/>
        <end position="556"/>
    </location>
</feature>
<sequence length="583" mass="64059">MEISSEKMKSTQKVASKKGGVRTMPFIIANETFEKVASFGLIANMILYLINEYHMDTVTGFSVLFMWSAVSHFTPVIGAFLSDSYLDRFRMIAYGTAFTLLGLTLLWLTSVIPQARPPHCDPKKEKCLSPTTAQLGLLLSSFALMSIGAGGIRACSLAFGADQFNETDNLKKENILQSFFNWYYVSVGISIMLSVTVIVYIQDVAGWVVGFAVPVGLMLFSAVTFLLGTCLYIKVKANKSLFTGFAQVTMAAWKKKHLDLPPKISDGLYYHKGSNLTMPTDKIRYLNKACMIGNPMKDLDSNGMALDPWSLCTTTQVEELKALIKVIFIWSTGIMVAVTLNQQPISVLQASTMDRHIINKFKIPAASLGVFGILSMSVMAAVYDRIGVPLLSKFTKSGRGLSLKGRMGIGAALTCVATAVSAVVEGKRRSTAIREGFSNDPRAVVNMSAMWLVPQHCLQGIAEAFNAIGQIEFYYSQFPKSMSSIAIALFSLGMGVGNLIASLIVNVVDDVTKRGGNVSWVSKNLNMGHYDYYYWVLTILGVVNVFYYVLCSWAYGSEDDRVEGVKEEDVVPKSYNYPPDISI</sequence>
<evidence type="ECO:0000256" key="3">
    <source>
        <dbReference type="ARBA" id="ARBA00022692"/>
    </source>
</evidence>
<evidence type="ECO:0008006" key="9">
    <source>
        <dbReference type="Google" id="ProtNLM"/>
    </source>
</evidence>
<feature type="transmembrane region" description="Helical" evidence="6">
    <location>
        <begin position="182"/>
        <end position="201"/>
    </location>
</feature>
<comment type="subcellular location">
    <subcellularLocation>
        <location evidence="1">Membrane</location>
        <topology evidence="1">Multi-pass membrane protein</topology>
    </subcellularLocation>
</comment>
<dbReference type="InterPro" id="IPR000109">
    <property type="entry name" value="POT_fam"/>
</dbReference>
<accession>A0A5N6QHU1</accession>
<dbReference type="Pfam" id="PF00854">
    <property type="entry name" value="PTR2"/>
    <property type="match status" value="1"/>
</dbReference>
<evidence type="ECO:0000313" key="7">
    <source>
        <dbReference type="EMBL" id="KAE7998717.1"/>
    </source>
</evidence>
<evidence type="ECO:0000256" key="1">
    <source>
        <dbReference type="ARBA" id="ARBA00004141"/>
    </source>
</evidence>
<gene>
    <name evidence="7" type="ORF">FH972_003230</name>
</gene>
<dbReference type="Gene3D" id="1.20.1250.20">
    <property type="entry name" value="MFS general substrate transporter like domains"/>
    <property type="match status" value="1"/>
</dbReference>
<keyword evidence="3 6" id="KW-0812">Transmembrane</keyword>
<dbReference type="Proteomes" id="UP000327013">
    <property type="component" value="Chromosome 1"/>
</dbReference>
<evidence type="ECO:0000256" key="6">
    <source>
        <dbReference type="SAM" id="Phobius"/>
    </source>
</evidence>
<feature type="transmembrane region" description="Helical" evidence="6">
    <location>
        <begin position="93"/>
        <end position="115"/>
    </location>
</feature>
<evidence type="ECO:0000256" key="4">
    <source>
        <dbReference type="ARBA" id="ARBA00022989"/>
    </source>
</evidence>
<dbReference type="GO" id="GO:0022857">
    <property type="term" value="F:transmembrane transporter activity"/>
    <property type="evidence" value="ECO:0007669"/>
    <property type="project" value="InterPro"/>
</dbReference>
<feature type="transmembrane region" description="Helical" evidence="6">
    <location>
        <begin position="207"/>
        <end position="233"/>
    </location>
</feature>
<dbReference type="AlphaFoldDB" id="A0A5N6QHU1"/>